<proteinExistence type="predicted"/>
<dbReference type="RefSeq" id="WP_049929734.1">
    <property type="nucleotide sequence ID" value="NZ_ATXS01000001.1"/>
</dbReference>
<reference evidence="3 4" key="1">
    <citation type="submission" date="2017-04" db="EMBL/GenBank/DDBJ databases">
        <title>MLSA of the genus Halorubrum.</title>
        <authorList>
            <person name="De La Haba R."/>
            <person name="Sanchez-Porro C."/>
            <person name="Infante-Dominguez C."/>
            <person name="Ventosa A."/>
        </authorList>
    </citation>
    <scope>NUCLEOTIDE SEQUENCE [LARGE SCALE GENOMIC DNA]</scope>
    <source>
        <strain evidence="3 4">DSM 17463</strain>
    </source>
</reference>
<dbReference type="STRING" id="1121945.GCA_000421805_00460"/>
<dbReference type="Gene3D" id="3.40.50.2000">
    <property type="entry name" value="Glycogen Phosphorylase B"/>
    <property type="match status" value="2"/>
</dbReference>
<dbReference type="SUPFAM" id="SSF53756">
    <property type="entry name" value="UDP-Glycosyltransferase/glycogen phosphorylase"/>
    <property type="match status" value="1"/>
</dbReference>
<evidence type="ECO:0000313" key="4">
    <source>
        <dbReference type="Proteomes" id="UP000193587"/>
    </source>
</evidence>
<keyword evidence="1 3" id="KW-0808">Transferase</keyword>
<accession>A0A1X4HB12</accession>
<name>A0A1X4HB12_HALEZ</name>
<evidence type="ECO:0000259" key="2">
    <source>
        <dbReference type="Pfam" id="PF00534"/>
    </source>
</evidence>
<evidence type="ECO:0000313" key="3">
    <source>
        <dbReference type="EMBL" id="OSP10600.1"/>
    </source>
</evidence>
<dbReference type="EMBL" id="NEDJ01000004">
    <property type="protein sequence ID" value="OSP10600.1"/>
    <property type="molecule type" value="Genomic_DNA"/>
</dbReference>
<evidence type="ECO:0000256" key="1">
    <source>
        <dbReference type="ARBA" id="ARBA00022679"/>
    </source>
</evidence>
<dbReference type="Proteomes" id="UP000193587">
    <property type="component" value="Unassembled WGS sequence"/>
</dbReference>
<sequence length="382" mass="43602">MDASAADEPVEFDDLDIAVAHWHVNAWGGAEYLVTKLAEAVDAERVYTLGEPDPDDPNPYGSVTFEDVTPNLDYSALRRLQRRAGRLFEYSQWEDVNWREFGDPDVLVTSGATTRAVITPDDTLHVNYCHSPPRWFYDLYHDRKDSLFGALSRPMIRYLRTRDVAVDPRVDHYFVNSPIIGRRLWKYYKRDSEVLYPPVELDRYHNDGDHGYFLHLGRLDEEKGVPEVVSAFEELDERLVMAGGAGDVDDAVLDRIERAKNIEWRGFVDETEKFELLACCTAVVFNGYNEDFGIVPIEANASGKPVLSRDEGFPGLFVSEENGRLHDGTAGSIQRSIGEFAEKHLTVDPEKHVSRFSINTFTEEARDTIADWHADLQRRVRQ</sequence>
<gene>
    <name evidence="3" type="ORF">B9H04_02440</name>
</gene>
<dbReference type="GO" id="GO:0016757">
    <property type="term" value="F:glycosyltransferase activity"/>
    <property type="evidence" value="ECO:0007669"/>
    <property type="project" value="InterPro"/>
</dbReference>
<dbReference type="Pfam" id="PF00534">
    <property type="entry name" value="Glycos_transf_1"/>
    <property type="match status" value="1"/>
</dbReference>
<dbReference type="eggNOG" id="arCOG01403">
    <property type="taxonomic scope" value="Archaea"/>
</dbReference>
<organism evidence="3 4">
    <name type="scientific">Halorubrum ezzemoulense DSM 17463</name>
    <dbReference type="NCBI Taxonomy" id="1121945"/>
    <lineage>
        <taxon>Archaea</taxon>
        <taxon>Methanobacteriati</taxon>
        <taxon>Methanobacteriota</taxon>
        <taxon>Stenosarchaea group</taxon>
        <taxon>Halobacteria</taxon>
        <taxon>Halobacteriales</taxon>
        <taxon>Haloferacaceae</taxon>
        <taxon>Halorubrum</taxon>
    </lineage>
</organism>
<dbReference type="PANTHER" id="PTHR46401:SF2">
    <property type="entry name" value="GLYCOSYLTRANSFERASE WBBK-RELATED"/>
    <property type="match status" value="1"/>
</dbReference>
<comment type="caution">
    <text evidence="3">The sequence shown here is derived from an EMBL/GenBank/DDBJ whole genome shotgun (WGS) entry which is preliminary data.</text>
</comment>
<dbReference type="InterPro" id="IPR001296">
    <property type="entry name" value="Glyco_trans_1"/>
</dbReference>
<dbReference type="PANTHER" id="PTHR46401">
    <property type="entry name" value="GLYCOSYLTRANSFERASE WBBK-RELATED"/>
    <property type="match status" value="1"/>
</dbReference>
<dbReference type="AlphaFoldDB" id="A0A1X4HB12"/>
<protein>
    <submittedName>
        <fullName evidence="3">Group 1 glycosyl transferase</fullName>
    </submittedName>
</protein>
<feature type="domain" description="Glycosyl transferase family 1" evidence="2">
    <location>
        <begin position="207"/>
        <end position="334"/>
    </location>
</feature>